<dbReference type="EMBL" id="PYVU01000188">
    <property type="protein sequence ID" value="PTB92995.1"/>
    <property type="molecule type" value="Genomic_DNA"/>
</dbReference>
<comment type="caution">
    <text evidence="1">The sequence shown here is derived from an EMBL/GenBank/DDBJ whole genome shotgun (WGS) entry which is preliminary data.</text>
</comment>
<sequence>MTKSPEQIKNQLEFWFLKYFDKTKEDFNGKEKFTLFELVDEIVNEKVINQASLMSNEIPVFILEISEENYVIATTERFIKLEGSAFNEINYREFSGHSGYKEVTIVRKGFRKVADVKTEGLLKEFGIKKTDGTVIYWIIPTGTSGFAFWNVTKRCELVGRKYLE</sequence>
<dbReference type="AlphaFoldDB" id="A0A2T4DGM4"/>
<organism evidence="1 2">
    <name type="scientific">Marivirga lumbricoides</name>
    <dbReference type="NCBI Taxonomy" id="1046115"/>
    <lineage>
        <taxon>Bacteria</taxon>
        <taxon>Pseudomonadati</taxon>
        <taxon>Bacteroidota</taxon>
        <taxon>Cytophagia</taxon>
        <taxon>Cytophagales</taxon>
        <taxon>Marivirgaceae</taxon>
        <taxon>Marivirga</taxon>
    </lineage>
</organism>
<dbReference type="Proteomes" id="UP000240608">
    <property type="component" value="Unassembled WGS sequence"/>
</dbReference>
<evidence type="ECO:0000313" key="1">
    <source>
        <dbReference type="EMBL" id="PTB92995.1"/>
    </source>
</evidence>
<accession>A0A2T4DGM4</accession>
<proteinExistence type="predicted"/>
<protein>
    <submittedName>
        <fullName evidence="1">Uncharacterized protein</fullName>
    </submittedName>
</protein>
<reference evidence="1 2" key="1">
    <citation type="submission" date="2018-03" db="EMBL/GenBank/DDBJ databases">
        <title>Cross-interface Injection: A General Nanoliter Liquid Handling Method Applied to Single Cells Genome Amplification Automated Nanoliter Liquid Handling Applied to Single Cell Multiple Displacement Amplification.</title>
        <authorList>
            <person name="Yun J."/>
            <person name="Xu P."/>
            <person name="Xu J."/>
            <person name="Dai X."/>
            <person name="Wang Y."/>
            <person name="Zheng X."/>
            <person name="Cao C."/>
            <person name="Yi Q."/>
            <person name="Zhu Y."/>
            <person name="Wang L."/>
            <person name="Dong Z."/>
            <person name="Huang Y."/>
            <person name="Huang L."/>
            <person name="Du W."/>
        </authorList>
    </citation>
    <scope>NUCLEOTIDE SEQUENCE [LARGE SCALE GENOMIC DNA]</scope>
    <source>
        <strain evidence="1 2">Z-D1-2</strain>
    </source>
</reference>
<gene>
    <name evidence="1" type="ORF">C9994_13415</name>
</gene>
<name>A0A2T4DGM4_9BACT</name>
<evidence type="ECO:0000313" key="2">
    <source>
        <dbReference type="Proteomes" id="UP000240608"/>
    </source>
</evidence>